<feature type="region of interest" description="Disordered" evidence="10">
    <location>
        <begin position="54"/>
        <end position="76"/>
    </location>
</feature>
<keyword evidence="8" id="KW-1133">Transmembrane helix</keyword>
<dbReference type="InterPro" id="IPR037682">
    <property type="entry name" value="TonB_C"/>
</dbReference>
<sequence length="76" mass="8081">RKRYPAGSRSRGETGIVTVRFTIDDGGNVLAVALAGSSGFPELDQEVLSLLRRASPVPPPPPGVKKTITAPVRFRP</sequence>
<evidence type="ECO:0000256" key="5">
    <source>
        <dbReference type="ARBA" id="ARBA00022519"/>
    </source>
</evidence>
<dbReference type="Gene3D" id="3.30.1150.10">
    <property type="match status" value="1"/>
</dbReference>
<accession>A0ABW0Q3Q1</accession>
<evidence type="ECO:0000256" key="3">
    <source>
        <dbReference type="ARBA" id="ARBA00022448"/>
    </source>
</evidence>
<dbReference type="InterPro" id="IPR006260">
    <property type="entry name" value="TonB/TolA_C"/>
</dbReference>
<dbReference type="NCBIfam" id="TIGR01352">
    <property type="entry name" value="tonB_Cterm"/>
    <property type="match status" value="1"/>
</dbReference>
<protein>
    <submittedName>
        <fullName evidence="12">Energy transducer TonB</fullName>
    </submittedName>
</protein>
<keyword evidence="6" id="KW-0812">Transmembrane</keyword>
<evidence type="ECO:0000256" key="10">
    <source>
        <dbReference type="SAM" id="MobiDB-lite"/>
    </source>
</evidence>
<comment type="subcellular location">
    <subcellularLocation>
        <location evidence="1">Cell inner membrane</location>
        <topology evidence="1">Single-pass membrane protein</topology>
        <orientation evidence="1">Periplasmic side</orientation>
    </subcellularLocation>
</comment>
<dbReference type="PANTHER" id="PTHR33446">
    <property type="entry name" value="PROTEIN TONB-RELATED"/>
    <property type="match status" value="1"/>
</dbReference>
<evidence type="ECO:0000256" key="9">
    <source>
        <dbReference type="ARBA" id="ARBA00023136"/>
    </source>
</evidence>
<dbReference type="EMBL" id="JBHSML010000033">
    <property type="protein sequence ID" value="MFC5519298.1"/>
    <property type="molecule type" value="Genomic_DNA"/>
</dbReference>
<dbReference type="RefSeq" id="WP_380225736.1">
    <property type="nucleotide sequence ID" value="NZ_JBHSML010000033.1"/>
</dbReference>
<feature type="non-terminal residue" evidence="12">
    <location>
        <position position="1"/>
    </location>
</feature>
<gene>
    <name evidence="12" type="ORF">ACFPP9_26270</name>
</gene>
<keyword evidence="13" id="KW-1185">Reference proteome</keyword>
<keyword evidence="4" id="KW-1003">Cell membrane</keyword>
<reference evidence="13" key="1">
    <citation type="journal article" date="2019" name="Int. J. Syst. Evol. Microbiol.">
        <title>The Global Catalogue of Microorganisms (GCM) 10K type strain sequencing project: providing services to taxonomists for standard genome sequencing and annotation.</title>
        <authorList>
            <consortium name="The Broad Institute Genomics Platform"/>
            <consortium name="The Broad Institute Genome Sequencing Center for Infectious Disease"/>
            <person name="Wu L."/>
            <person name="Ma J."/>
        </authorList>
    </citation>
    <scope>NUCLEOTIDE SEQUENCE [LARGE SCALE GENOMIC DNA]</scope>
    <source>
        <strain evidence="13">KACC 12633</strain>
    </source>
</reference>
<feature type="domain" description="TonB C-terminal" evidence="11">
    <location>
        <begin position="1"/>
        <end position="76"/>
    </location>
</feature>
<proteinExistence type="inferred from homology"/>
<evidence type="ECO:0000313" key="12">
    <source>
        <dbReference type="EMBL" id="MFC5519298.1"/>
    </source>
</evidence>
<evidence type="ECO:0000259" key="11">
    <source>
        <dbReference type="PROSITE" id="PS52015"/>
    </source>
</evidence>
<dbReference type="Pfam" id="PF03544">
    <property type="entry name" value="TonB_C"/>
    <property type="match status" value="1"/>
</dbReference>
<dbReference type="PROSITE" id="PS52015">
    <property type="entry name" value="TONB_CTD"/>
    <property type="match status" value="1"/>
</dbReference>
<evidence type="ECO:0000256" key="8">
    <source>
        <dbReference type="ARBA" id="ARBA00022989"/>
    </source>
</evidence>
<evidence type="ECO:0000313" key="13">
    <source>
        <dbReference type="Proteomes" id="UP001596150"/>
    </source>
</evidence>
<dbReference type="PANTHER" id="PTHR33446:SF2">
    <property type="entry name" value="PROTEIN TONB"/>
    <property type="match status" value="1"/>
</dbReference>
<evidence type="ECO:0000256" key="1">
    <source>
        <dbReference type="ARBA" id="ARBA00004383"/>
    </source>
</evidence>
<name>A0ABW0Q3Q1_9HYPH</name>
<evidence type="ECO:0000256" key="6">
    <source>
        <dbReference type="ARBA" id="ARBA00022692"/>
    </source>
</evidence>
<evidence type="ECO:0000256" key="2">
    <source>
        <dbReference type="ARBA" id="ARBA00006555"/>
    </source>
</evidence>
<dbReference type="Proteomes" id="UP001596150">
    <property type="component" value="Unassembled WGS sequence"/>
</dbReference>
<comment type="similarity">
    <text evidence="2">Belongs to the TonB family.</text>
</comment>
<dbReference type="SUPFAM" id="SSF74653">
    <property type="entry name" value="TolA/TonB C-terminal domain"/>
    <property type="match status" value="1"/>
</dbReference>
<dbReference type="InterPro" id="IPR051045">
    <property type="entry name" value="TonB-dependent_transducer"/>
</dbReference>
<keyword evidence="5" id="KW-0997">Cell inner membrane</keyword>
<evidence type="ECO:0000256" key="4">
    <source>
        <dbReference type="ARBA" id="ARBA00022475"/>
    </source>
</evidence>
<comment type="caution">
    <text evidence="12">The sequence shown here is derived from an EMBL/GenBank/DDBJ whole genome shotgun (WGS) entry which is preliminary data.</text>
</comment>
<keyword evidence="3" id="KW-0813">Transport</keyword>
<evidence type="ECO:0000256" key="7">
    <source>
        <dbReference type="ARBA" id="ARBA00022927"/>
    </source>
</evidence>
<keyword evidence="7" id="KW-0653">Protein transport</keyword>
<keyword evidence="9" id="KW-0472">Membrane</keyword>
<organism evidence="12 13">
    <name type="scientific">Kaistia terrae</name>
    <dbReference type="NCBI Taxonomy" id="537017"/>
    <lineage>
        <taxon>Bacteria</taxon>
        <taxon>Pseudomonadati</taxon>
        <taxon>Pseudomonadota</taxon>
        <taxon>Alphaproteobacteria</taxon>
        <taxon>Hyphomicrobiales</taxon>
        <taxon>Kaistiaceae</taxon>
        <taxon>Kaistia</taxon>
    </lineage>
</organism>